<evidence type="ECO:0000313" key="11">
    <source>
        <dbReference type="Proteomes" id="UP000015101"/>
    </source>
</evidence>
<dbReference type="GO" id="GO:0071028">
    <property type="term" value="P:nuclear mRNA surveillance"/>
    <property type="evidence" value="ECO:0000318"/>
    <property type="project" value="GO_Central"/>
</dbReference>
<dbReference type="GO" id="GO:0005730">
    <property type="term" value="C:nucleolus"/>
    <property type="evidence" value="ECO:0007669"/>
    <property type="project" value="UniProtKB-SubCell"/>
</dbReference>
<evidence type="ECO:0000256" key="2">
    <source>
        <dbReference type="ARBA" id="ARBA00004604"/>
    </source>
</evidence>
<dbReference type="GO" id="GO:0000467">
    <property type="term" value="P:exonucleolytic trimming to generate mature 3'-end of 5.8S rRNA from tricistronic rRNA transcript (SSU-rRNA, 5.8S rRNA, LSU-rRNA)"/>
    <property type="evidence" value="ECO:0000318"/>
    <property type="project" value="GO_Central"/>
</dbReference>
<keyword evidence="4" id="KW-0963">Cytoplasm</keyword>
<dbReference type="GO" id="GO:0000177">
    <property type="term" value="C:cytoplasmic exosome (RNase complex)"/>
    <property type="evidence" value="ECO:0000318"/>
    <property type="project" value="GO_Central"/>
</dbReference>
<dbReference type="OrthoDB" id="272245at2759"/>
<feature type="domain" description="Exoribonuclease phosphorolytic" evidence="8">
    <location>
        <begin position="198"/>
        <end position="260"/>
    </location>
</feature>
<keyword evidence="5" id="KW-0271">Exosome</keyword>
<evidence type="ECO:0000256" key="3">
    <source>
        <dbReference type="ARBA" id="ARBA00006678"/>
    </source>
</evidence>
<evidence type="ECO:0000256" key="6">
    <source>
        <dbReference type="ARBA" id="ARBA00042523"/>
    </source>
</evidence>
<comment type="similarity">
    <text evidence="3">Belongs to the RNase PH family.</text>
</comment>
<dbReference type="Proteomes" id="UP000015101">
    <property type="component" value="Unassembled WGS sequence"/>
</dbReference>
<dbReference type="FunCoup" id="T1EEF6">
    <property type="interactions" value="1651"/>
</dbReference>
<dbReference type="InterPro" id="IPR015847">
    <property type="entry name" value="ExoRNase_PH_dom2"/>
</dbReference>
<dbReference type="CDD" id="cd11367">
    <property type="entry name" value="RNase_PH_RRP42"/>
    <property type="match status" value="1"/>
</dbReference>
<dbReference type="InterPro" id="IPR050590">
    <property type="entry name" value="Exosome_comp_Rrp42_subfam"/>
</dbReference>
<dbReference type="CTD" id="20194958"/>
<proteinExistence type="inferred from homology"/>
<evidence type="ECO:0000256" key="1">
    <source>
        <dbReference type="ARBA" id="ARBA00004496"/>
    </source>
</evidence>
<reference evidence="9 11" key="2">
    <citation type="journal article" date="2013" name="Nature">
        <title>Insights into bilaterian evolution from three spiralian genomes.</title>
        <authorList>
            <person name="Simakov O."/>
            <person name="Marletaz F."/>
            <person name="Cho S.J."/>
            <person name="Edsinger-Gonzales E."/>
            <person name="Havlak P."/>
            <person name="Hellsten U."/>
            <person name="Kuo D.H."/>
            <person name="Larsson T."/>
            <person name="Lv J."/>
            <person name="Arendt D."/>
            <person name="Savage R."/>
            <person name="Osoegawa K."/>
            <person name="de Jong P."/>
            <person name="Grimwood J."/>
            <person name="Chapman J.A."/>
            <person name="Shapiro H."/>
            <person name="Aerts A."/>
            <person name="Otillar R.P."/>
            <person name="Terry A.Y."/>
            <person name="Boore J.L."/>
            <person name="Grigoriev I.V."/>
            <person name="Lindberg D.R."/>
            <person name="Seaver E.C."/>
            <person name="Weisblat D.A."/>
            <person name="Putnam N.H."/>
            <person name="Rokhsar D.S."/>
        </authorList>
    </citation>
    <scope>NUCLEOTIDE SEQUENCE</scope>
</reference>
<dbReference type="STRING" id="6412.T1EEF6"/>
<evidence type="ECO:0000313" key="9">
    <source>
        <dbReference type="EMBL" id="ESN92713.1"/>
    </source>
</evidence>
<dbReference type="Pfam" id="PF03725">
    <property type="entry name" value="RNase_PH_C"/>
    <property type="match status" value="1"/>
</dbReference>
<dbReference type="GO" id="GO:0035925">
    <property type="term" value="F:mRNA 3'-UTR AU-rich region binding"/>
    <property type="evidence" value="ECO:0000318"/>
    <property type="project" value="GO_Central"/>
</dbReference>
<comment type="subcellular location">
    <subcellularLocation>
        <location evidence="1">Cytoplasm</location>
    </subcellularLocation>
    <subcellularLocation>
        <location evidence="2">Nucleus</location>
        <location evidence="2">Nucleolus</location>
    </subcellularLocation>
</comment>
<reference evidence="11" key="1">
    <citation type="submission" date="2012-12" db="EMBL/GenBank/DDBJ databases">
        <authorList>
            <person name="Hellsten U."/>
            <person name="Grimwood J."/>
            <person name="Chapman J.A."/>
            <person name="Shapiro H."/>
            <person name="Aerts A."/>
            <person name="Otillar R.P."/>
            <person name="Terry A.Y."/>
            <person name="Boore J.L."/>
            <person name="Simakov O."/>
            <person name="Marletaz F."/>
            <person name="Cho S.-J."/>
            <person name="Edsinger-Gonzales E."/>
            <person name="Havlak P."/>
            <person name="Kuo D.-H."/>
            <person name="Larsson T."/>
            <person name="Lv J."/>
            <person name="Arendt D."/>
            <person name="Savage R."/>
            <person name="Osoegawa K."/>
            <person name="de Jong P."/>
            <person name="Lindberg D.R."/>
            <person name="Seaver E.C."/>
            <person name="Weisblat D.A."/>
            <person name="Putnam N.H."/>
            <person name="Grigoriev I.V."/>
            <person name="Rokhsar D.S."/>
        </authorList>
    </citation>
    <scope>NUCLEOTIDE SEQUENCE</scope>
</reference>
<dbReference type="SUPFAM" id="SSF55666">
    <property type="entry name" value="Ribonuclease PH domain 2-like"/>
    <property type="match status" value="1"/>
</dbReference>
<dbReference type="GO" id="GO:0034473">
    <property type="term" value="P:U1 snRNA 3'-end processing"/>
    <property type="evidence" value="ECO:0000318"/>
    <property type="project" value="GO_Central"/>
</dbReference>
<reference evidence="10" key="3">
    <citation type="submission" date="2015-06" db="UniProtKB">
        <authorList>
            <consortium name="EnsemblMetazoa"/>
        </authorList>
    </citation>
    <scope>IDENTIFICATION</scope>
</reference>
<dbReference type="GO" id="GO:0016075">
    <property type="term" value="P:rRNA catabolic process"/>
    <property type="evidence" value="ECO:0000318"/>
    <property type="project" value="GO_Central"/>
</dbReference>
<feature type="domain" description="Exoribonuclease phosphorolytic" evidence="7">
    <location>
        <begin position="32"/>
        <end position="166"/>
    </location>
</feature>
<evidence type="ECO:0000256" key="5">
    <source>
        <dbReference type="ARBA" id="ARBA00022835"/>
    </source>
</evidence>
<dbReference type="GO" id="GO:0071035">
    <property type="term" value="P:nuclear polyadenylation-dependent rRNA catabolic process"/>
    <property type="evidence" value="ECO:0000318"/>
    <property type="project" value="GO_Central"/>
</dbReference>
<accession>T1EEF6</accession>
<dbReference type="PANTHER" id="PTHR11097">
    <property type="entry name" value="EXOSOME COMPLEX EXONUCLEASE RIBOSOMAL RNA PROCESSING PROTEIN"/>
    <property type="match status" value="1"/>
</dbReference>
<dbReference type="AlphaFoldDB" id="T1EEF6"/>
<dbReference type="InterPro" id="IPR027408">
    <property type="entry name" value="PNPase/RNase_PH_dom_sf"/>
</dbReference>
<dbReference type="GO" id="GO:0034475">
    <property type="term" value="P:U4 snRNA 3'-end processing"/>
    <property type="evidence" value="ECO:0000318"/>
    <property type="project" value="GO_Central"/>
</dbReference>
<dbReference type="GO" id="GO:0034476">
    <property type="term" value="P:U5 snRNA 3'-end processing"/>
    <property type="evidence" value="ECO:0000318"/>
    <property type="project" value="GO_Central"/>
</dbReference>
<dbReference type="RefSeq" id="XP_009029018.1">
    <property type="nucleotide sequence ID" value="XM_009030770.1"/>
</dbReference>
<dbReference type="GO" id="GO:0071038">
    <property type="term" value="P:TRAMP-dependent tRNA surveillance pathway"/>
    <property type="evidence" value="ECO:0000318"/>
    <property type="project" value="GO_Central"/>
</dbReference>
<evidence type="ECO:0000313" key="10">
    <source>
        <dbReference type="EnsemblMetazoa" id="HelroP108114"/>
    </source>
</evidence>
<organism evidence="10 11">
    <name type="scientific">Helobdella robusta</name>
    <name type="common">Californian leech</name>
    <dbReference type="NCBI Taxonomy" id="6412"/>
    <lineage>
        <taxon>Eukaryota</taxon>
        <taxon>Metazoa</taxon>
        <taxon>Spiralia</taxon>
        <taxon>Lophotrochozoa</taxon>
        <taxon>Annelida</taxon>
        <taxon>Clitellata</taxon>
        <taxon>Hirudinea</taxon>
        <taxon>Rhynchobdellida</taxon>
        <taxon>Glossiphoniidae</taxon>
        <taxon>Helobdella</taxon>
    </lineage>
</organism>
<dbReference type="InterPro" id="IPR020568">
    <property type="entry name" value="Ribosomal_Su5_D2-typ_SF"/>
</dbReference>
<dbReference type="GeneID" id="20194958"/>
<evidence type="ECO:0000256" key="4">
    <source>
        <dbReference type="ARBA" id="ARBA00022490"/>
    </source>
</evidence>
<dbReference type="Pfam" id="PF01138">
    <property type="entry name" value="RNase_PH"/>
    <property type="match status" value="1"/>
</dbReference>
<evidence type="ECO:0000259" key="7">
    <source>
        <dbReference type="Pfam" id="PF01138"/>
    </source>
</evidence>
<gene>
    <name evidence="10" type="primary">20194958</name>
    <name evidence="9" type="ORF">HELRODRAFT_108114</name>
</gene>
<dbReference type="InParanoid" id="T1EEF6"/>
<dbReference type="HOGENOM" id="CLU_038194_4_2_1"/>
<dbReference type="InterPro" id="IPR001247">
    <property type="entry name" value="ExoRNase_PH_dom1"/>
</dbReference>
<keyword evidence="11" id="KW-1185">Reference proteome</keyword>
<protein>
    <recommendedName>
        <fullName evidence="6">Ribosomal RNA-processing protein 42</fullName>
    </recommendedName>
</protein>
<dbReference type="OMA" id="YNTRIPK"/>
<sequence length="296" mass="32480">MAELLLSEAERTYIVHGIQQNVRQDGRSREDYRYIELETDFVPHLCGSARVRLSNTDILAGVKAEIGEPSEGSPKEGYLKFFIDCSANATPDFEGRGGEALAEGISSMLENIYLHKSTLDYEKLGIIPGKKCWVLYVDVLILEVGGNLIDAISLAVKAALFNSKIPNLTVVTSELNEAEIELSDDPYDCFRLDVSRAPCIVTLNKVLDKYIVDASLEEETCISSRIILGVQPDGTVTGLKKDGQSGINPTHLIEVTKMGVSIGLELNKKLTKALLEEESMAINPNVKLNTNCGFLR</sequence>
<dbReference type="Gene3D" id="3.30.230.70">
    <property type="entry name" value="GHMP Kinase, N-terminal domain"/>
    <property type="match status" value="1"/>
</dbReference>
<dbReference type="EMBL" id="KB097639">
    <property type="protein sequence ID" value="ESN92713.1"/>
    <property type="molecule type" value="Genomic_DNA"/>
</dbReference>
<dbReference type="EMBL" id="AMQM01001838">
    <property type="status" value="NOT_ANNOTATED_CDS"/>
    <property type="molecule type" value="Genomic_DNA"/>
</dbReference>
<dbReference type="SUPFAM" id="SSF54211">
    <property type="entry name" value="Ribosomal protein S5 domain 2-like"/>
    <property type="match status" value="1"/>
</dbReference>
<dbReference type="EnsemblMetazoa" id="HelroT108114">
    <property type="protein sequence ID" value="HelroP108114"/>
    <property type="gene ID" value="HelroG108114"/>
</dbReference>
<dbReference type="InterPro" id="IPR036345">
    <property type="entry name" value="ExoRNase_PH_dom2_sf"/>
</dbReference>
<dbReference type="GO" id="GO:0000176">
    <property type="term" value="C:nuclear exosome (RNase complex)"/>
    <property type="evidence" value="ECO:0000318"/>
    <property type="project" value="GO_Central"/>
</dbReference>
<dbReference type="PANTHER" id="PTHR11097:SF8">
    <property type="entry name" value="EXOSOME COMPLEX COMPONENT RRP42"/>
    <property type="match status" value="1"/>
</dbReference>
<dbReference type="KEGG" id="hro:HELRODRAFT_108114"/>
<dbReference type="eggNOG" id="KOG1612">
    <property type="taxonomic scope" value="Eukaryota"/>
</dbReference>
<evidence type="ECO:0000259" key="8">
    <source>
        <dbReference type="Pfam" id="PF03725"/>
    </source>
</evidence>
<name>T1EEF6_HELRO</name>